<gene>
    <name evidence="1" type="ORF">ACFPFM_07135</name>
</gene>
<organism evidence="1 2">
    <name type="scientific">Saccharothrix xinjiangensis</name>
    <dbReference type="NCBI Taxonomy" id="204798"/>
    <lineage>
        <taxon>Bacteria</taxon>
        <taxon>Bacillati</taxon>
        <taxon>Actinomycetota</taxon>
        <taxon>Actinomycetes</taxon>
        <taxon>Pseudonocardiales</taxon>
        <taxon>Pseudonocardiaceae</taxon>
        <taxon>Saccharothrix</taxon>
    </lineage>
</organism>
<accession>A0ABV9XVR0</accession>
<dbReference type="EMBL" id="JBHSJB010000006">
    <property type="protein sequence ID" value="MFC5053529.1"/>
    <property type="molecule type" value="Genomic_DNA"/>
</dbReference>
<evidence type="ECO:0000313" key="1">
    <source>
        <dbReference type="EMBL" id="MFC5053529.1"/>
    </source>
</evidence>
<protein>
    <submittedName>
        <fullName evidence="1">Uncharacterized protein</fullName>
    </submittedName>
</protein>
<keyword evidence="2" id="KW-1185">Reference proteome</keyword>
<name>A0ABV9XVR0_9PSEU</name>
<dbReference type="RefSeq" id="WP_344039483.1">
    <property type="nucleotide sequence ID" value="NZ_BAAAKE010000016.1"/>
</dbReference>
<dbReference type="Proteomes" id="UP001595833">
    <property type="component" value="Unassembled WGS sequence"/>
</dbReference>
<evidence type="ECO:0000313" key="2">
    <source>
        <dbReference type="Proteomes" id="UP001595833"/>
    </source>
</evidence>
<reference evidence="2" key="1">
    <citation type="journal article" date="2019" name="Int. J. Syst. Evol. Microbiol.">
        <title>The Global Catalogue of Microorganisms (GCM) 10K type strain sequencing project: providing services to taxonomists for standard genome sequencing and annotation.</title>
        <authorList>
            <consortium name="The Broad Institute Genomics Platform"/>
            <consortium name="The Broad Institute Genome Sequencing Center for Infectious Disease"/>
            <person name="Wu L."/>
            <person name="Ma J."/>
        </authorList>
    </citation>
    <scope>NUCLEOTIDE SEQUENCE [LARGE SCALE GENOMIC DNA]</scope>
    <source>
        <strain evidence="2">KCTC 12848</strain>
    </source>
</reference>
<sequence>MLLIDVANAMGMAGTPRVEALLAAGGPVHHAVAACAARGDLVGDPLDSHLAELRIGAVAVDPAPDAAELVLLAHAHRVHATLG</sequence>
<proteinExistence type="predicted"/>
<comment type="caution">
    <text evidence="1">The sequence shown here is derived from an EMBL/GenBank/DDBJ whole genome shotgun (WGS) entry which is preliminary data.</text>
</comment>